<dbReference type="PROSITE" id="PS00061">
    <property type="entry name" value="ADH_SHORT"/>
    <property type="match status" value="2"/>
</dbReference>
<dbReference type="AlphaFoldDB" id="A0A8X8D4Q1"/>
<dbReference type="EMBL" id="JAAWWB010000008">
    <property type="protein sequence ID" value="KAG6778179.1"/>
    <property type="molecule type" value="Genomic_DNA"/>
</dbReference>
<comment type="similarity">
    <text evidence="1">Belongs to the short-chain dehydrogenases/reductases (SDR) family.</text>
</comment>
<protein>
    <submittedName>
        <fullName evidence="3">Uncharacterized protein</fullName>
    </submittedName>
</protein>
<organism evidence="3 4">
    <name type="scientific">Populus tomentosa</name>
    <name type="common">Chinese white poplar</name>
    <dbReference type="NCBI Taxonomy" id="118781"/>
    <lineage>
        <taxon>Eukaryota</taxon>
        <taxon>Viridiplantae</taxon>
        <taxon>Streptophyta</taxon>
        <taxon>Embryophyta</taxon>
        <taxon>Tracheophyta</taxon>
        <taxon>Spermatophyta</taxon>
        <taxon>Magnoliopsida</taxon>
        <taxon>eudicotyledons</taxon>
        <taxon>Gunneridae</taxon>
        <taxon>Pentapetalae</taxon>
        <taxon>rosids</taxon>
        <taxon>fabids</taxon>
        <taxon>Malpighiales</taxon>
        <taxon>Salicaceae</taxon>
        <taxon>Saliceae</taxon>
        <taxon>Populus</taxon>
    </lineage>
</organism>
<dbReference type="Pfam" id="PF00106">
    <property type="entry name" value="adh_short"/>
    <property type="match status" value="1"/>
</dbReference>
<sequence>MMAILGKYHVLGKYREWLPGELILIHGECFTCLSSPKKVIDFRFAFFVLEGKVALITGGSSGIGESAARLFAKHGAKVVIADVQDELGHSVCEELKTESASFVHCDVTQEKDVENAVNTAVSKHGKLDIMFNNAGIAGTPKPNILDNDKAEFEKVMSVNVVGAFLGTKHAARVMIPARRGSIISTASVCGTIGGVASHAYTSSKHGVIGLMRNTAVELGQHGIRVNCVSPYVVLTPLVKNFFKLDDDEVNRLYSNLKEAVLKAEDIAEAALFLGSDESKYVSGHNLIVDGGFTIVNPESNDLDLDIRRAEFDRFSRKCSAFKHTAEKDKCLGREDKILPRKALITGGSSCIGESAARLFAKHGAKVVIADIQDELGHSVCEELKIESASFSPSPCPMLVEDIPPKSSPIAEAACGQICPRTDAFRHLPCTKHAARVMIPARRGSIISTASVCGTIGRVASHAYTSSKHGVIGLMRNTAVELGQHGIRVNCVSPYVVLTPLVKNFFKLDDDEVNRLYSNLKEAVLKAEDIAEAALFLGSDESKYVSGHNLIVDGGFTIVNPVPSPQITGTDGSTQESMSEVLGLKHAHETWTALEVSSHRSKTCKLQLKDELQLMQRGSKSVAEFSRLFNGLYDQLAAIGRPIDDLDKVHWFLRALVYQQSANSAFYAQQRHSSIAKSKYINRGKPKPPSASVTKSSFSLLHCQLCDKEGYLAKHCWTFLNLKKKQSANLVEAFAACSIPASHDPAWYPDSGATSHLTNDPEGVDIPAVYSGNERVMVGND</sequence>
<evidence type="ECO:0000313" key="3">
    <source>
        <dbReference type="EMBL" id="KAG6778179.1"/>
    </source>
</evidence>
<dbReference type="OrthoDB" id="1933717at2759"/>
<accession>A0A8X8D4Q1</accession>
<dbReference type="PANTHER" id="PTHR43180">
    <property type="entry name" value="3-OXOACYL-(ACYL-CARRIER-PROTEIN) REDUCTASE (AFU_ORTHOLOGUE AFUA_6G11210)"/>
    <property type="match status" value="1"/>
</dbReference>
<comment type="caution">
    <text evidence="3">The sequence shown here is derived from an EMBL/GenBank/DDBJ whole genome shotgun (WGS) entry which is preliminary data.</text>
</comment>
<dbReference type="InterPro" id="IPR020904">
    <property type="entry name" value="Sc_DH/Rdtase_CS"/>
</dbReference>
<evidence type="ECO:0000256" key="2">
    <source>
        <dbReference type="ARBA" id="ARBA00023002"/>
    </source>
</evidence>
<name>A0A8X8D4Q1_POPTO</name>
<proteinExistence type="inferred from homology"/>
<dbReference type="NCBIfam" id="NF005559">
    <property type="entry name" value="PRK07231.1"/>
    <property type="match status" value="1"/>
</dbReference>
<dbReference type="InterPro" id="IPR002347">
    <property type="entry name" value="SDR_fam"/>
</dbReference>
<dbReference type="PANTHER" id="PTHR43180:SF30">
    <property type="entry name" value="MOMILACTONE A SYNTHASE"/>
    <property type="match status" value="1"/>
</dbReference>
<dbReference type="FunFam" id="3.40.50.720:FF:000084">
    <property type="entry name" value="Short-chain dehydrogenase reductase"/>
    <property type="match status" value="1"/>
</dbReference>
<reference evidence="3" key="1">
    <citation type="journal article" date="2020" name="bioRxiv">
        <title>Hybrid origin of Populus tomentosa Carr. identified through genome sequencing and phylogenomic analysis.</title>
        <authorList>
            <person name="An X."/>
            <person name="Gao K."/>
            <person name="Chen Z."/>
            <person name="Li J."/>
            <person name="Yang X."/>
            <person name="Yang X."/>
            <person name="Zhou J."/>
            <person name="Guo T."/>
            <person name="Zhao T."/>
            <person name="Huang S."/>
            <person name="Miao D."/>
            <person name="Khan W.U."/>
            <person name="Rao P."/>
            <person name="Ye M."/>
            <person name="Lei B."/>
            <person name="Liao W."/>
            <person name="Wang J."/>
            <person name="Ji L."/>
            <person name="Li Y."/>
            <person name="Guo B."/>
            <person name="Mustafa N.S."/>
            <person name="Li S."/>
            <person name="Yun Q."/>
            <person name="Keller S.R."/>
            <person name="Mao J."/>
            <person name="Zhang R."/>
            <person name="Strauss S.H."/>
        </authorList>
    </citation>
    <scope>NUCLEOTIDE SEQUENCE</scope>
    <source>
        <strain evidence="3">GM15</strain>
        <tissue evidence="3">Leaf</tissue>
    </source>
</reference>
<gene>
    <name evidence="3" type="ORF">POTOM_018032</name>
</gene>
<dbReference type="GO" id="GO:0016616">
    <property type="term" value="F:oxidoreductase activity, acting on the CH-OH group of donors, NAD or NADP as acceptor"/>
    <property type="evidence" value="ECO:0007669"/>
    <property type="project" value="InterPro"/>
</dbReference>
<evidence type="ECO:0000256" key="1">
    <source>
        <dbReference type="ARBA" id="ARBA00006484"/>
    </source>
</evidence>
<dbReference type="CDD" id="cd05326">
    <property type="entry name" value="secoisolariciresinol-DH_like_SDR_c"/>
    <property type="match status" value="1"/>
</dbReference>
<dbReference type="InterPro" id="IPR045309">
    <property type="entry name" value="ABA2-like"/>
</dbReference>
<evidence type="ECO:0000313" key="4">
    <source>
        <dbReference type="Proteomes" id="UP000886885"/>
    </source>
</evidence>
<dbReference type="Proteomes" id="UP000886885">
    <property type="component" value="Chromosome 4D"/>
</dbReference>
<keyword evidence="2" id="KW-0560">Oxidoreductase</keyword>
<dbReference type="Pfam" id="PF13561">
    <property type="entry name" value="adh_short_C2"/>
    <property type="match status" value="2"/>
</dbReference>
<keyword evidence="4" id="KW-1185">Reference proteome</keyword>